<gene>
    <name evidence="4" type="ORF">F8M49_29120</name>
</gene>
<dbReference type="PANTHER" id="PTHR30627">
    <property type="entry name" value="PEPTIDOGLYCAN D,D-TRANSPEPTIDASE"/>
    <property type="match status" value="1"/>
</dbReference>
<evidence type="ECO:0000313" key="4">
    <source>
        <dbReference type="EMBL" id="MDV2478459.1"/>
    </source>
</evidence>
<keyword evidence="1" id="KW-0732">Signal</keyword>
<dbReference type="Gene3D" id="3.40.710.10">
    <property type="entry name" value="DD-peptidase/beta-lactamase superfamily"/>
    <property type="match status" value="1"/>
</dbReference>
<dbReference type="Pfam" id="PF05223">
    <property type="entry name" value="MecA_N"/>
    <property type="match status" value="1"/>
</dbReference>
<feature type="signal peptide" evidence="1">
    <location>
        <begin position="1"/>
        <end position="25"/>
    </location>
</feature>
<accession>A0ABU3WY44</accession>
<dbReference type="Proteomes" id="UP001275440">
    <property type="component" value="Unassembled WGS sequence"/>
</dbReference>
<keyword evidence="5" id="KW-1185">Reference proteome</keyword>
<evidence type="ECO:0000259" key="2">
    <source>
        <dbReference type="Pfam" id="PF00905"/>
    </source>
</evidence>
<feature type="chain" id="PRO_5046393304" evidence="1">
    <location>
        <begin position="26"/>
        <end position="596"/>
    </location>
</feature>
<protein>
    <submittedName>
        <fullName evidence="4">Penicillin-binding protein</fullName>
    </submittedName>
</protein>
<dbReference type="SUPFAM" id="SSF56601">
    <property type="entry name" value="beta-lactamase/transpeptidase-like"/>
    <property type="match status" value="1"/>
</dbReference>
<dbReference type="EMBL" id="WBMO01000005">
    <property type="protein sequence ID" value="MDV2478459.1"/>
    <property type="molecule type" value="Genomic_DNA"/>
</dbReference>
<evidence type="ECO:0000256" key="1">
    <source>
        <dbReference type="SAM" id="SignalP"/>
    </source>
</evidence>
<feature type="domain" description="Penicillin-binding protein transpeptidase" evidence="2">
    <location>
        <begin position="324"/>
        <end position="582"/>
    </location>
</feature>
<reference evidence="4 5" key="1">
    <citation type="submission" date="2019-10" db="EMBL/GenBank/DDBJ databases">
        <title>Draft Genome Assembly of Rhodococcus zopfii DSM44189.</title>
        <authorList>
            <person name="Sutton J.M."/>
            <person name="Akob D.M."/>
            <person name="Bushman T.J."/>
        </authorList>
    </citation>
    <scope>NUCLEOTIDE SEQUENCE [LARGE SCALE GENOMIC DNA]</scope>
    <source>
        <strain evidence="4 5">DSM 44189</strain>
    </source>
</reference>
<feature type="domain" description="NTF2-like N-terminal transpeptidase" evidence="3">
    <location>
        <begin position="34"/>
        <end position="144"/>
    </location>
</feature>
<dbReference type="PROSITE" id="PS51257">
    <property type="entry name" value="PROKAR_LIPOPROTEIN"/>
    <property type="match status" value="1"/>
</dbReference>
<dbReference type="InterPro" id="IPR001460">
    <property type="entry name" value="PCN-bd_Tpept"/>
</dbReference>
<comment type="caution">
    <text evidence="4">The sequence shown here is derived from an EMBL/GenBank/DDBJ whole genome shotgun (WGS) entry which is preliminary data.</text>
</comment>
<name>A0ABU3WY44_9NOCA</name>
<dbReference type="InterPro" id="IPR007887">
    <property type="entry name" value="MecA_N"/>
</dbReference>
<sequence length="596" mass="60322">MIERVRPLRRRMVLPTLTVAAVVVAGCSSGPDQPDTVAGQFAEALEAGDAQTAADLTTDPAAAAAVIGGLFEGLGSDSPDVTLGGTGDGDTFELDVVWRLGPDADAAGDSGEWSYRTAGSAVDGDAGWRIRWDPAVLAPGLTADTSLRYVRTQGVPASVLDRSGQPLMEQRVVTLVNLDATADPAAVAPVLATVVPSITAESLAADLAAAGSGPVTALTLRDEDLAPVEARLLALPGVSLVAQTRLLTVDRALASPVWSGLAERWQDGQDAAAGWAVQSVESDGPARRVAGVDGSDAPDVRTTIDLGLQARAEAAVAPVSQPAVVVAVEPSTGAVRAVAQNAAADAEGPVALTGLYPPGSTFKTVTTWAALQAGVADPDTVLPCPGVATIEDRTIPNDDSFDLGAVPLHTAFARSCNTTMARLAVGLPADALTDAAAQFGLGIDYVTPGLVTVTGSVPVTESAAQRVESAIGQGTVTASPFGMAMVAASIVRGSPPLPMIVQSEPATADRTVDAASETTTAALRTMMRETVTDGTATALRDIPELIGKTGTAEYGDNSGAHGWFIAAQNDLAFAVFVAGAGSSAPAVEVAGRMLRG</sequence>
<dbReference type="PANTHER" id="PTHR30627:SF24">
    <property type="entry name" value="PENICILLIN-BINDING PROTEIN 4B"/>
    <property type="match status" value="1"/>
</dbReference>
<organism evidence="4 5">
    <name type="scientific">Rhodococcus zopfii</name>
    <dbReference type="NCBI Taxonomy" id="43772"/>
    <lineage>
        <taxon>Bacteria</taxon>
        <taxon>Bacillati</taxon>
        <taxon>Actinomycetota</taxon>
        <taxon>Actinomycetes</taxon>
        <taxon>Mycobacteriales</taxon>
        <taxon>Nocardiaceae</taxon>
        <taxon>Rhodococcus</taxon>
    </lineage>
</organism>
<dbReference type="InterPro" id="IPR050515">
    <property type="entry name" value="Beta-lactam/transpept"/>
</dbReference>
<evidence type="ECO:0000259" key="3">
    <source>
        <dbReference type="Pfam" id="PF05223"/>
    </source>
</evidence>
<proteinExistence type="predicted"/>
<dbReference type="InterPro" id="IPR012338">
    <property type="entry name" value="Beta-lactam/transpept-like"/>
</dbReference>
<dbReference type="Pfam" id="PF00905">
    <property type="entry name" value="Transpeptidase"/>
    <property type="match status" value="1"/>
</dbReference>
<evidence type="ECO:0000313" key="5">
    <source>
        <dbReference type="Proteomes" id="UP001275440"/>
    </source>
</evidence>